<dbReference type="Pfam" id="PF13547">
    <property type="entry name" value="GTA_TIM"/>
    <property type="match status" value="1"/>
</dbReference>
<proteinExistence type="predicted"/>
<evidence type="ECO:0000259" key="2">
    <source>
        <dbReference type="Pfam" id="PF13547"/>
    </source>
</evidence>
<dbReference type="Pfam" id="PF13550">
    <property type="entry name" value="Phage-tail_3"/>
    <property type="match status" value="1"/>
</dbReference>
<dbReference type="Pfam" id="PF23666">
    <property type="entry name" value="Rcc01698_C"/>
    <property type="match status" value="1"/>
</dbReference>
<feature type="domain" description="Tip attachment protein J" evidence="3">
    <location>
        <begin position="784"/>
        <end position="951"/>
    </location>
</feature>
<feature type="region of interest" description="Disordered" evidence="1">
    <location>
        <begin position="643"/>
        <end position="667"/>
    </location>
</feature>
<accession>A0ABU0HVN2</accession>
<feature type="domain" description="Rcc01698-like C-terminal" evidence="4">
    <location>
        <begin position="1043"/>
        <end position="1143"/>
    </location>
</feature>
<reference evidence="5 6" key="1">
    <citation type="submission" date="2023-07" db="EMBL/GenBank/DDBJ databases">
        <title>Genomic Encyclopedia of Type Strains, Phase IV (KMG-IV): sequencing the most valuable type-strain genomes for metagenomic binning, comparative biology and taxonomic classification.</title>
        <authorList>
            <person name="Goeker M."/>
        </authorList>
    </citation>
    <scope>NUCLEOTIDE SEQUENCE [LARGE SCALE GENOMIC DNA]</scope>
    <source>
        <strain evidence="5 6">DSM 19013</strain>
    </source>
</reference>
<dbReference type="InterPro" id="IPR032876">
    <property type="entry name" value="J_dom"/>
</dbReference>
<evidence type="ECO:0000259" key="3">
    <source>
        <dbReference type="Pfam" id="PF13550"/>
    </source>
</evidence>
<dbReference type="InterPro" id="IPR025195">
    <property type="entry name" value="GTA_TIM_dom"/>
</dbReference>
<evidence type="ECO:0000313" key="5">
    <source>
        <dbReference type="EMBL" id="MDQ0446388.1"/>
    </source>
</evidence>
<dbReference type="Proteomes" id="UP001231124">
    <property type="component" value="Unassembled WGS sequence"/>
</dbReference>
<dbReference type="SUPFAM" id="SSF51445">
    <property type="entry name" value="(Trans)glycosidases"/>
    <property type="match status" value="1"/>
</dbReference>
<name>A0ABU0HVN2_9HYPH</name>
<keyword evidence="6" id="KW-1185">Reference proteome</keyword>
<dbReference type="RefSeq" id="WP_238201249.1">
    <property type="nucleotide sequence ID" value="NZ_BPQE01000002.1"/>
</dbReference>
<dbReference type="InterPro" id="IPR056490">
    <property type="entry name" value="Rcc01698_C"/>
</dbReference>
<evidence type="ECO:0000313" key="6">
    <source>
        <dbReference type="Proteomes" id="UP001231124"/>
    </source>
</evidence>
<dbReference type="CDD" id="cd19607">
    <property type="entry name" value="GTA_TIM-barrel-like"/>
    <property type="match status" value="1"/>
</dbReference>
<dbReference type="EMBL" id="JAUSVP010000002">
    <property type="protein sequence ID" value="MDQ0446388.1"/>
    <property type="molecule type" value="Genomic_DNA"/>
</dbReference>
<dbReference type="InterPro" id="IPR017853">
    <property type="entry name" value="GH"/>
</dbReference>
<comment type="caution">
    <text evidence="5">The sequence shown here is derived from an EMBL/GenBank/DDBJ whole genome shotgun (WGS) entry which is preliminary data.</text>
</comment>
<organism evidence="5 6">
    <name type="scientific">Methylobacterium aerolatum</name>
    <dbReference type="NCBI Taxonomy" id="418708"/>
    <lineage>
        <taxon>Bacteria</taxon>
        <taxon>Pseudomonadati</taxon>
        <taxon>Pseudomonadota</taxon>
        <taxon>Alphaproteobacteria</taxon>
        <taxon>Hyphomicrobiales</taxon>
        <taxon>Methylobacteriaceae</taxon>
        <taxon>Methylobacterium</taxon>
    </lineage>
</organism>
<protein>
    <submittedName>
        <fullName evidence="5">Uncharacterized protein</fullName>
    </submittedName>
</protein>
<evidence type="ECO:0000256" key="1">
    <source>
        <dbReference type="SAM" id="MobiDB-lite"/>
    </source>
</evidence>
<gene>
    <name evidence="5" type="ORF">QO012_000877</name>
</gene>
<dbReference type="Gene3D" id="3.20.20.80">
    <property type="entry name" value="Glycosidases"/>
    <property type="match status" value="1"/>
</dbReference>
<evidence type="ECO:0000259" key="4">
    <source>
        <dbReference type="Pfam" id="PF23666"/>
    </source>
</evidence>
<feature type="region of interest" description="Disordered" evidence="1">
    <location>
        <begin position="956"/>
        <end position="986"/>
    </location>
</feature>
<feature type="domain" description="GTA TIM-barrel-like" evidence="2">
    <location>
        <begin position="423"/>
        <end position="725"/>
    </location>
</feature>
<sequence>MATLVLSTVGNVVGTAMGGPIGGAIGQVVGAVAGSSLDQAISGTGQKTRFVQGPRLADVSGLSSTEGDPIPRLYGRARIGGSLIWATRPLEVANTSVRRAAAPSKGLGGGGQKTVQTTYSYFANLAVGLCQGPIAFVRRIWADGREIDQTQITLRVHPGSEDQAPDPLIVAKEGAESAPAYRGLAYVVFEGLPLADYGNRIPQMTFEVVRPVNGLSDRVRAVNLIPGAGEFILDPQTVMVDLGFGRSGAANRNQLRSPGDVIASLDALQALCPNLRRVAVVATWFGDDLRAGRCRVAPKTELAAKQTTGDVWRVGAFVRETSAVVSTLADGRTPAFGGTPSDGGIRRLVLELVRRGLDVVIYPFVMMDVPSGNGLPDPHRPGSEQPAYPWRGRITCDPAPGQPGTPDGTGEADRQVAAFFANGYRDLVLHYADLVAAWIRGGLPVRGLLIGSEFVGLTRVRGASGYPAVAALRTLAADVRARVGTGVNLLYAADWTEYGAHVRDGGATVRFPLDDLFTDPAIAAVGIDWYPPVSDWRDTSAHADLALAGDIHDRAYLKARGASGEGYDWFYADAAARAAQVRTPITDGAAGKPWVFRPKDLVNWWSNPHVERDNGVETCPTAWVPKGKPVWLTEVGVPAVDKGTNGPNVFPDPKSAEDALPPDSRGQRDDLIQIRGLEVILGRFDPAAPGFEDADNPVSPVYGGRMVDPASAFVWCWDARPYPAFSDITAIWADTANWRLGHWINGRIEGCDLDRLIARILGDFGFEAQVSVEAAAFLDGYVVDRPMTARAALETLAQVYGLAVSATGGTLTLRAPRRDAPAPLRCEDLVRPGEDGPVLKRIRAEEGSLPRGLTIGLTDSESLDYRRASAAALRPAGGRKGEARIDTAIVTRRELGDALAEDALDRLIAARDGAVFTVSPRRQDLEPGDLVAVPSDPPGTSVRMRIDRIDDAPRGRRIEASGVPPRLGPPRAVSRTRTDPVAEAPTFPGPPLALALDLPVDRGSPSVLQYLAVAAEPWPQAVAVWRAEPGGAFALHGTVDYPASLGRTLAALPPGPLWRLDRGAGLPFTLGRSENLGSIGVEAMLAGGNLFAVIAPERTVEILSASGATLTGRDSVMLTGLLRGLAGSEAAAGRGAPAGSLIVRLDDGGVSPLLDHLDEVGRAFRYRIGAAGLDPGNPALADLTATAGLSALVPLRPVHLRARRAAGGVQLSWIRRARRSADAWEPADIPLDEPGEVYVVTVYARGQPVRSLTASGPSLTYPASAEQADFGEAQPILDVAVAQVGAVTGPGPATRARIPVRSA</sequence>